<evidence type="ECO:0000256" key="1">
    <source>
        <dbReference type="SAM" id="SignalP"/>
    </source>
</evidence>
<name>A0A5C8ZW72_9GAMM</name>
<sequence length="227" mass="25024">MDRFIALATTVASGLLLTACASMAPAPPAETPDGLQLVPDTVFAEVYRKPGVDLTAYSTYGVTPCEVEFRKNWMRDQNSNRVSLSNRVTQKDVDRIKDALGAHCEAMFREALAQEPAYNVVEEFTPGEMVLVLRPAIVNLDINAPDVRSAGMSRTYTTSAGEMTLMLEAVDANTGDVLVRVLDRQRDFDDSYMSWSNSVTNKVEADRILRRWAGELRDGLDKVRAGG</sequence>
<organism evidence="2 3">
    <name type="scientific">Parahaliea maris</name>
    <dbReference type="NCBI Taxonomy" id="2716870"/>
    <lineage>
        <taxon>Bacteria</taxon>
        <taxon>Pseudomonadati</taxon>
        <taxon>Pseudomonadota</taxon>
        <taxon>Gammaproteobacteria</taxon>
        <taxon>Cellvibrionales</taxon>
        <taxon>Halieaceae</taxon>
        <taxon>Parahaliea</taxon>
    </lineage>
</organism>
<dbReference type="PROSITE" id="PS51257">
    <property type="entry name" value="PROKAR_LIPOPROTEIN"/>
    <property type="match status" value="1"/>
</dbReference>
<dbReference type="Pfam" id="PF11769">
    <property type="entry name" value="DUF3313"/>
    <property type="match status" value="1"/>
</dbReference>
<keyword evidence="1" id="KW-0732">Signal</keyword>
<feature type="signal peptide" evidence="1">
    <location>
        <begin position="1"/>
        <end position="24"/>
    </location>
</feature>
<dbReference type="Proteomes" id="UP000321039">
    <property type="component" value="Unassembled WGS sequence"/>
</dbReference>
<dbReference type="AlphaFoldDB" id="A0A5C8ZW72"/>
<evidence type="ECO:0000313" key="3">
    <source>
        <dbReference type="Proteomes" id="UP000321039"/>
    </source>
</evidence>
<protein>
    <submittedName>
        <fullName evidence="2">DUF3313 domain-containing protein</fullName>
    </submittedName>
</protein>
<accession>A0A5C8ZW72</accession>
<reference evidence="2 3" key="1">
    <citation type="submission" date="2019-08" db="EMBL/GenBank/DDBJ databases">
        <title>Parahaliea maris sp. nov., isolated from the surface seawater.</title>
        <authorList>
            <person name="Liu Y."/>
        </authorList>
    </citation>
    <scope>NUCLEOTIDE SEQUENCE [LARGE SCALE GENOMIC DNA]</scope>
    <source>
        <strain evidence="2 3">HSLHS9</strain>
    </source>
</reference>
<dbReference type="InterPro" id="IPR021747">
    <property type="entry name" value="DUF3313"/>
</dbReference>
<comment type="caution">
    <text evidence="2">The sequence shown here is derived from an EMBL/GenBank/DDBJ whole genome shotgun (WGS) entry which is preliminary data.</text>
</comment>
<dbReference type="RefSeq" id="WP_148068808.1">
    <property type="nucleotide sequence ID" value="NZ_VRZA01000004.1"/>
</dbReference>
<evidence type="ECO:0000313" key="2">
    <source>
        <dbReference type="EMBL" id="TXS92805.1"/>
    </source>
</evidence>
<keyword evidence="3" id="KW-1185">Reference proteome</keyword>
<proteinExistence type="predicted"/>
<gene>
    <name evidence="2" type="ORF">FV139_12605</name>
</gene>
<feature type="chain" id="PRO_5022730967" evidence="1">
    <location>
        <begin position="25"/>
        <end position="227"/>
    </location>
</feature>
<dbReference type="EMBL" id="VRZA01000004">
    <property type="protein sequence ID" value="TXS92805.1"/>
    <property type="molecule type" value="Genomic_DNA"/>
</dbReference>